<feature type="chain" id="PRO_5045923202" description="Outer membrane protein beta-barrel domain-containing protein" evidence="1">
    <location>
        <begin position="24"/>
        <end position="183"/>
    </location>
</feature>
<gene>
    <name evidence="2" type="ORF">QJ048_01125</name>
</gene>
<evidence type="ECO:0000313" key="3">
    <source>
        <dbReference type="Proteomes" id="UP001226434"/>
    </source>
</evidence>
<evidence type="ECO:0000256" key="1">
    <source>
        <dbReference type="SAM" id="SignalP"/>
    </source>
</evidence>
<keyword evidence="1" id="KW-0732">Signal</keyword>
<dbReference type="EMBL" id="JASBRG010000001">
    <property type="protein sequence ID" value="MDI3318349.1"/>
    <property type="molecule type" value="Genomic_DNA"/>
</dbReference>
<dbReference type="Proteomes" id="UP001226434">
    <property type="component" value="Unassembled WGS sequence"/>
</dbReference>
<protein>
    <recommendedName>
        <fullName evidence="4">Outer membrane protein beta-barrel domain-containing protein</fullName>
    </recommendedName>
</protein>
<reference evidence="2 3" key="1">
    <citation type="submission" date="2023-05" db="EMBL/GenBank/DDBJ databases">
        <title>Genome sequence of Pinibacter sp. MAH-24.</title>
        <authorList>
            <person name="Huq M.A."/>
        </authorList>
    </citation>
    <scope>NUCLEOTIDE SEQUENCE [LARGE SCALE GENOMIC DNA]</scope>
    <source>
        <strain evidence="2 3">MAH-24</strain>
    </source>
</reference>
<keyword evidence="3" id="KW-1185">Reference proteome</keyword>
<feature type="signal peptide" evidence="1">
    <location>
        <begin position="1"/>
        <end position="23"/>
    </location>
</feature>
<organism evidence="2 3">
    <name type="scientific">Pinibacter soli</name>
    <dbReference type="NCBI Taxonomy" id="3044211"/>
    <lineage>
        <taxon>Bacteria</taxon>
        <taxon>Pseudomonadati</taxon>
        <taxon>Bacteroidota</taxon>
        <taxon>Chitinophagia</taxon>
        <taxon>Chitinophagales</taxon>
        <taxon>Chitinophagaceae</taxon>
        <taxon>Pinibacter</taxon>
    </lineage>
</organism>
<name>A0ABT6R711_9BACT</name>
<evidence type="ECO:0000313" key="2">
    <source>
        <dbReference type="EMBL" id="MDI3318349.1"/>
    </source>
</evidence>
<proteinExistence type="predicted"/>
<sequence>MNFRRIRTAVLMLSLFASRDCNAQSGSKYGMPLKQDVFFGCLGHNRGIISVNYERKIYASKPQTFFYNLSTGVGYTPGGKSYDKQIPGSCYVPLTMYCLVGKKASFAQIGIGYTAAFGPDFVDSTGAPPVIHKKFESAYTLSLGYRYMNKYGTIIQGYPLLQWTDNPSNEFSIGFGIFLGFAF</sequence>
<accession>A0ABT6R711</accession>
<evidence type="ECO:0008006" key="4">
    <source>
        <dbReference type="Google" id="ProtNLM"/>
    </source>
</evidence>
<dbReference type="RefSeq" id="WP_282332470.1">
    <property type="nucleotide sequence ID" value="NZ_JASBRG010000001.1"/>
</dbReference>
<comment type="caution">
    <text evidence="2">The sequence shown here is derived from an EMBL/GenBank/DDBJ whole genome shotgun (WGS) entry which is preliminary data.</text>
</comment>